<gene>
    <name evidence="2" type="ORF">TRAPUB_8452</name>
</gene>
<sequence length="245" mass="27390">MQRDDLENIFLPQMYEEPEEQLIRGTLFSDISNIVLRDEEEEETIQGEEGESQSGYLDPAWKLRIDTTPRVVTSSNTLPPELLALIFWSTGTVGADPALNSRLIRLTHVCQYWRDVALQTPALWAYIALKHPSAVNAFLERSQALPLRIHLNMSPRPNMASDLEGTHTDALLAGFRRTHTLKISHLSSEGYDLVMRSIASGAPQLEVLSIAKRTIGIGNKLDHDPADVDGLPRLRSLKLHGEPLP</sequence>
<comment type="caution">
    <text evidence="2">The sequence shown here is derived from an EMBL/GenBank/DDBJ whole genome shotgun (WGS) entry which is preliminary data.</text>
</comment>
<evidence type="ECO:0000259" key="1">
    <source>
        <dbReference type="Pfam" id="PF12937"/>
    </source>
</evidence>
<dbReference type="EMBL" id="MNAD01000215">
    <property type="protein sequence ID" value="OJT15009.1"/>
    <property type="molecule type" value="Genomic_DNA"/>
</dbReference>
<keyword evidence="3" id="KW-1185">Reference proteome</keyword>
<name>A0A1M2W569_TRAPU</name>
<feature type="domain" description="F-box" evidence="1">
    <location>
        <begin position="76"/>
        <end position="129"/>
    </location>
</feature>
<proteinExistence type="predicted"/>
<dbReference type="AlphaFoldDB" id="A0A1M2W569"/>
<dbReference type="STRING" id="154538.A0A1M2W569"/>
<evidence type="ECO:0000313" key="2">
    <source>
        <dbReference type="EMBL" id="OJT15009.1"/>
    </source>
</evidence>
<dbReference type="Pfam" id="PF12937">
    <property type="entry name" value="F-box-like"/>
    <property type="match status" value="1"/>
</dbReference>
<dbReference type="InterPro" id="IPR001810">
    <property type="entry name" value="F-box_dom"/>
</dbReference>
<dbReference type="Gene3D" id="1.20.1280.50">
    <property type="match status" value="1"/>
</dbReference>
<dbReference type="OrthoDB" id="3353710at2759"/>
<accession>A0A1M2W569</accession>
<dbReference type="Proteomes" id="UP000184267">
    <property type="component" value="Unassembled WGS sequence"/>
</dbReference>
<protein>
    <recommendedName>
        <fullName evidence="1">F-box domain-containing protein</fullName>
    </recommendedName>
</protein>
<organism evidence="2 3">
    <name type="scientific">Trametes pubescens</name>
    <name type="common">White-rot fungus</name>
    <dbReference type="NCBI Taxonomy" id="154538"/>
    <lineage>
        <taxon>Eukaryota</taxon>
        <taxon>Fungi</taxon>
        <taxon>Dikarya</taxon>
        <taxon>Basidiomycota</taxon>
        <taxon>Agaricomycotina</taxon>
        <taxon>Agaricomycetes</taxon>
        <taxon>Polyporales</taxon>
        <taxon>Polyporaceae</taxon>
        <taxon>Trametes</taxon>
    </lineage>
</organism>
<reference evidence="2 3" key="1">
    <citation type="submission" date="2016-10" db="EMBL/GenBank/DDBJ databases">
        <title>Genome sequence of the basidiomycete white-rot fungus Trametes pubescens.</title>
        <authorList>
            <person name="Makela M.R."/>
            <person name="Granchi Z."/>
            <person name="Peng M."/>
            <person name="De Vries R.P."/>
            <person name="Grigoriev I."/>
            <person name="Riley R."/>
            <person name="Hilden K."/>
        </authorList>
    </citation>
    <scope>NUCLEOTIDE SEQUENCE [LARGE SCALE GENOMIC DNA]</scope>
    <source>
        <strain evidence="2 3">FBCC735</strain>
    </source>
</reference>
<evidence type="ECO:0000313" key="3">
    <source>
        <dbReference type="Proteomes" id="UP000184267"/>
    </source>
</evidence>